<accession>A0ABT1SG91</accession>
<keyword evidence="5" id="KW-1185">Reference proteome</keyword>
<dbReference type="PANTHER" id="PTHR30373:SF2">
    <property type="entry name" value="UPF0603 PROTEIN YGCG"/>
    <property type="match status" value="1"/>
</dbReference>
<dbReference type="Pfam" id="PF04536">
    <property type="entry name" value="TPM_phosphatase"/>
    <property type="match status" value="1"/>
</dbReference>
<dbReference type="RefSeq" id="WP_256312947.1">
    <property type="nucleotide sequence ID" value="NZ_JANGAC010000023.1"/>
</dbReference>
<keyword evidence="2" id="KW-0472">Membrane</keyword>
<protein>
    <submittedName>
        <fullName evidence="4">TPM domain-containing protein</fullName>
    </submittedName>
</protein>
<evidence type="ECO:0000313" key="5">
    <source>
        <dbReference type="Proteomes" id="UP001524478"/>
    </source>
</evidence>
<dbReference type="PANTHER" id="PTHR30373">
    <property type="entry name" value="UPF0603 PROTEIN YGCG"/>
    <property type="match status" value="1"/>
</dbReference>
<evidence type="ECO:0000256" key="1">
    <source>
        <dbReference type="SAM" id="MobiDB-lite"/>
    </source>
</evidence>
<proteinExistence type="predicted"/>
<gene>
    <name evidence="4" type="ORF">NE686_20535</name>
</gene>
<sequence length="255" mass="28013">MKKNKIYLIIFCIIVLLSTSVYGSSYKLPEPSYDFYVYDEAGIIDKDIENYIIDINKDIYKKTGAQIVVSTVNSLGDMDINSYATALFEKWEIGSKEYDNGMLVLIVPNDREIWIEVGYGLEGRFPDSKTKRIIDNYILPYFAEEKYSDGVLAGFNQILIGLEEEYNISLDKSKVVDEPFPVADLGSSISKIFIIIGIIIFLFIDFKLFRGMITYSILRGIGRGGRGGGFGGSSGGGRSSGGGGRSGGGGAGGKW</sequence>
<comment type="caution">
    <text evidence="4">The sequence shown here is derived from an EMBL/GenBank/DDBJ whole genome shotgun (WGS) entry which is preliminary data.</text>
</comment>
<dbReference type="InterPro" id="IPR007621">
    <property type="entry name" value="TPM_dom"/>
</dbReference>
<feature type="transmembrane region" description="Helical" evidence="2">
    <location>
        <begin position="192"/>
        <end position="209"/>
    </location>
</feature>
<dbReference type="Proteomes" id="UP001524478">
    <property type="component" value="Unassembled WGS sequence"/>
</dbReference>
<dbReference type="EMBL" id="JANGAC010000023">
    <property type="protein sequence ID" value="MCQ4925495.1"/>
    <property type="molecule type" value="Genomic_DNA"/>
</dbReference>
<feature type="region of interest" description="Disordered" evidence="1">
    <location>
        <begin position="229"/>
        <end position="255"/>
    </location>
</feature>
<evidence type="ECO:0000313" key="4">
    <source>
        <dbReference type="EMBL" id="MCQ4925495.1"/>
    </source>
</evidence>
<evidence type="ECO:0000259" key="3">
    <source>
        <dbReference type="Pfam" id="PF04536"/>
    </source>
</evidence>
<name>A0ABT1SG91_9FIRM</name>
<dbReference type="Gene3D" id="3.10.310.50">
    <property type="match status" value="1"/>
</dbReference>
<keyword evidence="2" id="KW-1133">Transmembrane helix</keyword>
<organism evidence="4 5">
    <name type="scientific">Tissierella carlieri</name>
    <dbReference type="NCBI Taxonomy" id="689904"/>
    <lineage>
        <taxon>Bacteria</taxon>
        <taxon>Bacillati</taxon>
        <taxon>Bacillota</taxon>
        <taxon>Tissierellia</taxon>
        <taxon>Tissierellales</taxon>
        <taxon>Tissierellaceae</taxon>
        <taxon>Tissierella</taxon>
    </lineage>
</organism>
<keyword evidence="2" id="KW-0812">Transmembrane</keyword>
<evidence type="ECO:0000256" key="2">
    <source>
        <dbReference type="SAM" id="Phobius"/>
    </source>
</evidence>
<reference evidence="4 5" key="1">
    <citation type="submission" date="2022-06" db="EMBL/GenBank/DDBJ databases">
        <title>Isolation of gut microbiota from human fecal samples.</title>
        <authorList>
            <person name="Pamer E.G."/>
            <person name="Barat B."/>
            <person name="Waligurski E."/>
            <person name="Medina S."/>
            <person name="Paddock L."/>
            <person name="Mostad J."/>
        </authorList>
    </citation>
    <scope>NUCLEOTIDE SEQUENCE [LARGE SCALE GENOMIC DNA]</scope>
    <source>
        <strain evidence="4 5">DFI.7.95</strain>
    </source>
</reference>
<feature type="domain" description="TPM" evidence="3">
    <location>
        <begin position="37"/>
        <end position="158"/>
    </location>
</feature>